<evidence type="ECO:0000256" key="3">
    <source>
        <dbReference type="ARBA" id="ARBA00023136"/>
    </source>
</evidence>
<keyword evidence="3 4" id="KW-0472">Membrane</keyword>
<name>A0AB39X920_9GAMM</name>
<evidence type="ECO:0000313" key="5">
    <source>
        <dbReference type="EMBL" id="XDV09248.1"/>
    </source>
</evidence>
<dbReference type="GO" id="GO:0022857">
    <property type="term" value="F:transmembrane transporter activity"/>
    <property type="evidence" value="ECO:0007669"/>
    <property type="project" value="InterPro"/>
</dbReference>
<feature type="transmembrane region" description="Helical" evidence="4">
    <location>
        <begin position="424"/>
        <end position="443"/>
    </location>
</feature>
<dbReference type="AlphaFoldDB" id="A0AB39X920"/>
<sequence length="451" mass="47521">MSSTEQQSLTNKLYGYLAEDEDARVCKDIPDAACNDQPQAFLAHLWALTLTKLGDSLVSARLVLPWMLTALGAPSFFISALVPLRESLALLPQLIIAQQLRQTPVRKWFWVAGSLGQAAALVGMLVAVLTTRGELLGWIIIVLLTLFSIARGVCSVAIKDVQGKTISKTKRGRLTGLAASIAGLLSLLTALVIIGVPQVGSDNQASEWLFAALLGAAALLWLCAALIYAAVPEVPGATEGGGNALVEALKSLRLLWQDRQFGQFVITRALLVASAFAIPYLVVMIQVAGTDQTGDDLQLTSLGGLMLASGLAGLLAGRFWGRWSDRASHQVMAVAALLATAVMAIAVAVMALAPAWLAQPWVGGGLIFAAAVAHHGARVGRKTYLVDMATQGNRAQFTAVSNTVIGLVLLLGMLLGVVDSLLGIEAVMLTLIGLGLLAAVRAWRLPNVQQD</sequence>
<organism evidence="5">
    <name type="scientific">Pseudidiomarina sp. PP-1MA</name>
    <dbReference type="NCBI Taxonomy" id="3237706"/>
    <lineage>
        <taxon>Bacteria</taxon>
        <taxon>Pseudomonadati</taxon>
        <taxon>Pseudomonadota</taxon>
        <taxon>Gammaproteobacteria</taxon>
        <taxon>Alteromonadales</taxon>
        <taxon>Idiomarinaceae</taxon>
        <taxon>Pseudidiomarina</taxon>
    </lineage>
</organism>
<feature type="transmembrane region" description="Helical" evidence="4">
    <location>
        <begin position="269"/>
        <end position="289"/>
    </location>
</feature>
<keyword evidence="1 4" id="KW-0812">Transmembrane</keyword>
<feature type="transmembrane region" description="Helical" evidence="4">
    <location>
        <begin position="108"/>
        <end position="129"/>
    </location>
</feature>
<feature type="transmembrane region" description="Helical" evidence="4">
    <location>
        <begin position="174"/>
        <end position="196"/>
    </location>
</feature>
<dbReference type="InterPro" id="IPR011701">
    <property type="entry name" value="MFS"/>
</dbReference>
<feature type="transmembrane region" description="Helical" evidence="4">
    <location>
        <begin position="332"/>
        <end position="352"/>
    </location>
</feature>
<reference evidence="5" key="1">
    <citation type="submission" date="2024-07" db="EMBL/GenBank/DDBJ databases">
        <title>Whole genome sequence of bacterial strains from algal surface.</title>
        <authorList>
            <person name="Kumar P."/>
        </authorList>
    </citation>
    <scope>NUCLEOTIDE SEQUENCE</scope>
    <source>
        <strain evidence="5">PP-1MA</strain>
    </source>
</reference>
<protein>
    <submittedName>
        <fullName evidence="5">MFS transporter</fullName>
    </submittedName>
</protein>
<dbReference type="PANTHER" id="PTHR23526">
    <property type="entry name" value="INTEGRAL MEMBRANE TRANSPORT PROTEIN-RELATED"/>
    <property type="match status" value="1"/>
</dbReference>
<dbReference type="Gene3D" id="1.20.1250.20">
    <property type="entry name" value="MFS general substrate transporter like domains"/>
    <property type="match status" value="1"/>
</dbReference>
<feature type="transmembrane region" description="Helical" evidence="4">
    <location>
        <begin position="63"/>
        <end position="84"/>
    </location>
</feature>
<feature type="transmembrane region" description="Helical" evidence="4">
    <location>
        <begin position="301"/>
        <end position="320"/>
    </location>
</feature>
<dbReference type="EMBL" id="CP165718">
    <property type="protein sequence ID" value="XDV09248.1"/>
    <property type="molecule type" value="Genomic_DNA"/>
</dbReference>
<feature type="transmembrane region" description="Helical" evidence="4">
    <location>
        <begin position="358"/>
        <end position="377"/>
    </location>
</feature>
<dbReference type="Pfam" id="PF07690">
    <property type="entry name" value="MFS_1"/>
    <property type="match status" value="1"/>
</dbReference>
<dbReference type="PANTHER" id="PTHR23526:SF2">
    <property type="entry name" value="MAJOR FACILITATOR SUPERFAMILY (MFS) PROFILE DOMAIN-CONTAINING PROTEIN"/>
    <property type="match status" value="1"/>
</dbReference>
<dbReference type="InterPro" id="IPR036259">
    <property type="entry name" value="MFS_trans_sf"/>
</dbReference>
<feature type="transmembrane region" description="Helical" evidence="4">
    <location>
        <begin position="208"/>
        <end position="231"/>
    </location>
</feature>
<keyword evidence="2 4" id="KW-1133">Transmembrane helix</keyword>
<accession>A0AB39X920</accession>
<dbReference type="SUPFAM" id="SSF103473">
    <property type="entry name" value="MFS general substrate transporter"/>
    <property type="match status" value="1"/>
</dbReference>
<evidence type="ECO:0000256" key="1">
    <source>
        <dbReference type="ARBA" id="ARBA00022692"/>
    </source>
</evidence>
<feature type="transmembrane region" description="Helical" evidence="4">
    <location>
        <begin position="135"/>
        <end position="154"/>
    </location>
</feature>
<feature type="transmembrane region" description="Helical" evidence="4">
    <location>
        <begin position="397"/>
        <end position="418"/>
    </location>
</feature>
<gene>
    <name evidence="5" type="ORF">AB8S08_10880</name>
</gene>
<dbReference type="InterPro" id="IPR052528">
    <property type="entry name" value="Sugar_transport-like"/>
</dbReference>
<proteinExistence type="predicted"/>
<dbReference type="RefSeq" id="WP_369742743.1">
    <property type="nucleotide sequence ID" value="NZ_CP165718.1"/>
</dbReference>
<evidence type="ECO:0000256" key="2">
    <source>
        <dbReference type="ARBA" id="ARBA00022989"/>
    </source>
</evidence>
<evidence type="ECO:0000256" key="4">
    <source>
        <dbReference type="SAM" id="Phobius"/>
    </source>
</evidence>